<name>A0A7R9IWN4_TIMCA</name>
<dbReference type="AlphaFoldDB" id="A0A7R9IWN4"/>
<sequence>MRHNKRKQHLRTPYQVSNLNLPVISSLVWCEGGALYQAATELANAFVVLSSTAEDGESEVRTSVGSTRCGITTIKLANALVVLSSTAEDGEIEIRISRTLNLTGLILSPHEGQLISRYDKSPLLLPHFK</sequence>
<protein>
    <submittedName>
        <fullName evidence="1">(California timema) hypothetical protein</fullName>
    </submittedName>
</protein>
<gene>
    <name evidence="1" type="ORF">TCMB3V08_LOCUS1142</name>
</gene>
<proteinExistence type="predicted"/>
<dbReference type="EMBL" id="OE179302">
    <property type="protein sequence ID" value="CAD7568373.1"/>
    <property type="molecule type" value="Genomic_DNA"/>
</dbReference>
<organism evidence="1">
    <name type="scientific">Timema californicum</name>
    <name type="common">California timema</name>
    <name type="synonym">Walking stick</name>
    <dbReference type="NCBI Taxonomy" id="61474"/>
    <lineage>
        <taxon>Eukaryota</taxon>
        <taxon>Metazoa</taxon>
        <taxon>Ecdysozoa</taxon>
        <taxon>Arthropoda</taxon>
        <taxon>Hexapoda</taxon>
        <taxon>Insecta</taxon>
        <taxon>Pterygota</taxon>
        <taxon>Neoptera</taxon>
        <taxon>Polyneoptera</taxon>
        <taxon>Phasmatodea</taxon>
        <taxon>Timematodea</taxon>
        <taxon>Timematoidea</taxon>
        <taxon>Timematidae</taxon>
        <taxon>Timema</taxon>
    </lineage>
</organism>
<evidence type="ECO:0000313" key="1">
    <source>
        <dbReference type="EMBL" id="CAD7568373.1"/>
    </source>
</evidence>
<accession>A0A7R9IWN4</accession>
<reference evidence="1" key="1">
    <citation type="submission" date="2020-11" db="EMBL/GenBank/DDBJ databases">
        <authorList>
            <person name="Tran Van P."/>
        </authorList>
    </citation>
    <scope>NUCLEOTIDE SEQUENCE</scope>
</reference>